<gene>
    <name evidence="3" type="ordered locus">HCH_02027</name>
</gene>
<evidence type="ECO:0000313" key="3">
    <source>
        <dbReference type="EMBL" id="ABC28861.1"/>
    </source>
</evidence>
<dbReference type="Proteomes" id="UP000000238">
    <property type="component" value="Chromosome"/>
</dbReference>
<sequence length="234" mass="25667">MKEVSLVNLVCLPFAGAGASVFHEWKDLSDKLNVIAVQLPGREKRFVEPAYTNVAEAVQGIMPELMAELDFSKPIVFFGHSLGAVLAFELARAMCAEEKANVQGLIVSGSPSPWNNREERASGLPDDEFVRRVNEFAGYSHPALEDPIMREVLLPTLRADVEMHESYHPLADDSLPITVLTIRGSDDELVTAEDKALWSKASSVQTLHEELPGGHMYLMDDPTAVIALIESAVL</sequence>
<dbReference type="eggNOG" id="COG3208">
    <property type="taxonomic scope" value="Bacteria"/>
</dbReference>
<dbReference type="RefSeq" id="WP_011395932.1">
    <property type="nucleotide sequence ID" value="NC_007645.1"/>
</dbReference>
<accession>Q2SKG3</accession>
<dbReference type="AlphaFoldDB" id="Q2SKG3"/>
<feature type="domain" description="Thioesterase" evidence="2">
    <location>
        <begin position="9"/>
        <end position="231"/>
    </location>
</feature>
<dbReference type="STRING" id="349521.HCH_02027"/>
<evidence type="ECO:0000313" key="4">
    <source>
        <dbReference type="Proteomes" id="UP000000238"/>
    </source>
</evidence>
<name>Q2SKG3_HAHCH</name>
<protein>
    <submittedName>
        <fullName evidence="3">Predicted thioesterase involved in non-ribosomal peptide biosynthesis</fullName>
    </submittedName>
</protein>
<proteinExistence type="inferred from homology"/>
<dbReference type="KEGG" id="hch:HCH_02027"/>
<reference evidence="3 4" key="1">
    <citation type="journal article" date="2005" name="Nucleic Acids Res.">
        <title>Genomic blueprint of Hahella chejuensis, a marine microbe producing an algicidal agent.</title>
        <authorList>
            <person name="Jeong H."/>
            <person name="Yim J.H."/>
            <person name="Lee C."/>
            <person name="Choi S.-H."/>
            <person name="Park Y.K."/>
            <person name="Yoon S.H."/>
            <person name="Hur C.-G."/>
            <person name="Kang H.-Y."/>
            <person name="Kim D."/>
            <person name="Lee H.H."/>
            <person name="Park K.H."/>
            <person name="Park S.-H."/>
            <person name="Park H.-S."/>
            <person name="Lee H.K."/>
            <person name="Oh T.K."/>
            <person name="Kim J.F."/>
        </authorList>
    </citation>
    <scope>NUCLEOTIDE SEQUENCE [LARGE SCALE GENOMIC DNA]</scope>
    <source>
        <strain evidence="3 4">KCTC 2396</strain>
    </source>
</reference>
<dbReference type="InterPro" id="IPR012223">
    <property type="entry name" value="TEII"/>
</dbReference>
<dbReference type="OrthoDB" id="8480037at2"/>
<evidence type="ECO:0000259" key="2">
    <source>
        <dbReference type="Pfam" id="PF00975"/>
    </source>
</evidence>
<dbReference type="PANTHER" id="PTHR11487:SF0">
    <property type="entry name" value="S-ACYL FATTY ACID SYNTHASE THIOESTERASE, MEDIUM CHAIN"/>
    <property type="match status" value="1"/>
</dbReference>
<dbReference type="ESTHER" id="hahch-q2skg3">
    <property type="family name" value="Thioesterase"/>
</dbReference>
<evidence type="ECO:0000256" key="1">
    <source>
        <dbReference type="ARBA" id="ARBA00007169"/>
    </source>
</evidence>
<dbReference type="PANTHER" id="PTHR11487">
    <property type="entry name" value="THIOESTERASE"/>
    <property type="match status" value="1"/>
</dbReference>
<comment type="similarity">
    <text evidence="1">Belongs to the thioesterase family.</text>
</comment>
<dbReference type="SUPFAM" id="SSF53474">
    <property type="entry name" value="alpha/beta-Hydrolases"/>
    <property type="match status" value="1"/>
</dbReference>
<dbReference type="EMBL" id="CP000155">
    <property type="protein sequence ID" value="ABC28861.1"/>
    <property type="molecule type" value="Genomic_DNA"/>
</dbReference>
<dbReference type="Gene3D" id="3.40.50.1820">
    <property type="entry name" value="alpha/beta hydrolase"/>
    <property type="match status" value="1"/>
</dbReference>
<dbReference type="GO" id="GO:0008610">
    <property type="term" value="P:lipid biosynthetic process"/>
    <property type="evidence" value="ECO:0007669"/>
    <property type="project" value="TreeGrafter"/>
</dbReference>
<organism evidence="3 4">
    <name type="scientific">Hahella chejuensis (strain KCTC 2396)</name>
    <dbReference type="NCBI Taxonomy" id="349521"/>
    <lineage>
        <taxon>Bacteria</taxon>
        <taxon>Pseudomonadati</taxon>
        <taxon>Pseudomonadota</taxon>
        <taxon>Gammaproteobacteria</taxon>
        <taxon>Oceanospirillales</taxon>
        <taxon>Hahellaceae</taxon>
        <taxon>Hahella</taxon>
    </lineage>
</organism>
<dbReference type="InterPro" id="IPR001031">
    <property type="entry name" value="Thioesterase"/>
</dbReference>
<dbReference type="Pfam" id="PF00975">
    <property type="entry name" value="Thioesterase"/>
    <property type="match status" value="1"/>
</dbReference>
<dbReference type="HOGENOM" id="CLU_070456_1_1_6"/>
<keyword evidence="4" id="KW-1185">Reference proteome</keyword>
<dbReference type="InterPro" id="IPR029058">
    <property type="entry name" value="AB_hydrolase_fold"/>
</dbReference>